<evidence type="ECO:0000256" key="1">
    <source>
        <dbReference type="SAM" id="MobiDB-lite"/>
    </source>
</evidence>
<name>A0A9J7NDP3_BRAFL</name>
<feature type="transmembrane region" description="Helical" evidence="2">
    <location>
        <begin position="183"/>
        <end position="204"/>
    </location>
</feature>
<dbReference type="Proteomes" id="UP000001554">
    <property type="component" value="Chromosome 15"/>
</dbReference>
<feature type="region of interest" description="Disordered" evidence="1">
    <location>
        <begin position="127"/>
        <end position="172"/>
    </location>
</feature>
<feature type="region of interest" description="Disordered" evidence="1">
    <location>
        <begin position="15"/>
        <end position="105"/>
    </location>
</feature>
<feature type="region of interest" description="Disordered" evidence="1">
    <location>
        <begin position="280"/>
        <end position="308"/>
    </location>
</feature>
<sequence length="308" mass="33213">MGDIGDYYGSGRLGFDSGRPDFDNGGRDLDSGEQYFDNGGLRFNNGGREFGNGGQEFDNGGQGFDSGGQGFDSAGRGFDSGGRGFDSGGQGYDSGGRGFDSSGRGFDRGGQAFESVWRDFDGGKRGYDGGGPGYDSGGRGYNSGGRNFDSDEGFVNPSSRTTPVNLHPAYNNRTQTNTVGRDVIFLCMFTGLLLLIPGFLLTILGHRHGYNGLWAAGPVCLCLSLLFFSRGSFCLCKQPKKATYETELWTMQTATPRGPLSDEHGTAHTDMMYPTPVIEPPTEPTAQAMVEERSPIPKQQYRQYPPYP</sequence>
<feature type="compositionally biased region" description="Basic and acidic residues" evidence="1">
    <location>
        <begin position="18"/>
        <end position="30"/>
    </location>
</feature>
<feature type="compositionally biased region" description="Gly residues" evidence="1">
    <location>
        <begin position="48"/>
        <end position="70"/>
    </location>
</feature>
<evidence type="ECO:0000313" key="4">
    <source>
        <dbReference type="RefSeq" id="XP_035699766.1"/>
    </source>
</evidence>
<feature type="compositionally biased region" description="Low complexity" evidence="1">
    <location>
        <begin position="296"/>
        <end position="308"/>
    </location>
</feature>
<evidence type="ECO:0000313" key="3">
    <source>
        <dbReference type="Proteomes" id="UP000001554"/>
    </source>
</evidence>
<dbReference type="AlphaFoldDB" id="A0A9J7NDP3"/>
<dbReference type="RefSeq" id="XP_035699766.1">
    <property type="nucleotide sequence ID" value="XM_035843873.1"/>
</dbReference>
<accession>A0A9J7NDP3</accession>
<keyword evidence="2" id="KW-0812">Transmembrane</keyword>
<keyword evidence="3" id="KW-1185">Reference proteome</keyword>
<dbReference type="GeneID" id="118432327"/>
<proteinExistence type="predicted"/>
<keyword evidence="2" id="KW-1133">Transmembrane helix</keyword>
<feature type="compositionally biased region" description="Gly residues" evidence="1">
    <location>
        <begin position="128"/>
        <end position="143"/>
    </location>
</feature>
<dbReference type="KEGG" id="bfo:118432327"/>
<protein>
    <submittedName>
        <fullName evidence="4">Insulin receptor substrate 4-like</fullName>
    </submittedName>
</protein>
<feature type="compositionally biased region" description="Low complexity" evidence="1">
    <location>
        <begin position="38"/>
        <end position="47"/>
    </location>
</feature>
<organism evidence="3 4">
    <name type="scientific">Branchiostoma floridae</name>
    <name type="common">Florida lancelet</name>
    <name type="synonym">Amphioxus</name>
    <dbReference type="NCBI Taxonomy" id="7739"/>
    <lineage>
        <taxon>Eukaryota</taxon>
        <taxon>Metazoa</taxon>
        <taxon>Chordata</taxon>
        <taxon>Cephalochordata</taxon>
        <taxon>Leptocardii</taxon>
        <taxon>Amphioxiformes</taxon>
        <taxon>Branchiostomatidae</taxon>
        <taxon>Branchiostoma</taxon>
    </lineage>
</organism>
<keyword evidence="2" id="KW-0472">Membrane</keyword>
<feature type="compositionally biased region" description="Gly residues" evidence="1">
    <location>
        <begin position="78"/>
        <end position="98"/>
    </location>
</feature>
<reference evidence="4" key="2">
    <citation type="submission" date="2025-08" db="UniProtKB">
        <authorList>
            <consortium name="RefSeq"/>
        </authorList>
    </citation>
    <scope>IDENTIFICATION</scope>
    <source>
        <strain evidence="4">S238N-H82</strain>
        <tissue evidence="4">Testes</tissue>
    </source>
</reference>
<evidence type="ECO:0000256" key="2">
    <source>
        <dbReference type="SAM" id="Phobius"/>
    </source>
</evidence>
<gene>
    <name evidence="4" type="primary">LOC118432327</name>
</gene>
<reference evidence="3" key="1">
    <citation type="journal article" date="2020" name="Nat. Ecol. Evol.">
        <title>Deeply conserved synteny resolves early events in vertebrate evolution.</title>
        <authorList>
            <person name="Simakov O."/>
            <person name="Marletaz F."/>
            <person name="Yue J.X."/>
            <person name="O'Connell B."/>
            <person name="Jenkins J."/>
            <person name="Brandt A."/>
            <person name="Calef R."/>
            <person name="Tung C.H."/>
            <person name="Huang T.K."/>
            <person name="Schmutz J."/>
            <person name="Satoh N."/>
            <person name="Yu J.K."/>
            <person name="Putnam N.H."/>
            <person name="Green R.E."/>
            <person name="Rokhsar D.S."/>
        </authorList>
    </citation>
    <scope>NUCLEOTIDE SEQUENCE [LARGE SCALE GENOMIC DNA]</scope>
    <source>
        <strain evidence="3">S238N-H82</strain>
    </source>
</reference>
<feature type="transmembrane region" description="Helical" evidence="2">
    <location>
        <begin position="210"/>
        <end position="228"/>
    </location>
</feature>